<dbReference type="InterPro" id="IPR050109">
    <property type="entry name" value="HTH-type_TetR-like_transc_reg"/>
</dbReference>
<protein>
    <submittedName>
        <fullName evidence="4">AcrR family transcriptional regulator</fullName>
    </submittedName>
</protein>
<dbReference type="Gene3D" id="1.10.357.10">
    <property type="entry name" value="Tetracycline Repressor, domain 2"/>
    <property type="match status" value="1"/>
</dbReference>
<dbReference type="GO" id="GO:0003700">
    <property type="term" value="F:DNA-binding transcription factor activity"/>
    <property type="evidence" value="ECO:0007669"/>
    <property type="project" value="TreeGrafter"/>
</dbReference>
<feature type="domain" description="HTH tetR-type" evidence="3">
    <location>
        <begin position="11"/>
        <end position="71"/>
    </location>
</feature>
<evidence type="ECO:0000256" key="2">
    <source>
        <dbReference type="PROSITE-ProRule" id="PRU00335"/>
    </source>
</evidence>
<evidence type="ECO:0000313" key="5">
    <source>
        <dbReference type="Proteomes" id="UP000588098"/>
    </source>
</evidence>
<reference evidence="4 5" key="1">
    <citation type="submission" date="2020-08" db="EMBL/GenBank/DDBJ databases">
        <title>Genomic Encyclopedia of Type Strains, Phase III (KMG-III): the genomes of soil and plant-associated and newly described type strains.</title>
        <authorList>
            <person name="Whitman W."/>
        </authorList>
    </citation>
    <scope>NUCLEOTIDE SEQUENCE [LARGE SCALE GENOMIC DNA]</scope>
    <source>
        <strain evidence="4 5">CECT 8305</strain>
    </source>
</reference>
<feature type="DNA-binding region" description="H-T-H motif" evidence="2">
    <location>
        <begin position="34"/>
        <end position="53"/>
    </location>
</feature>
<dbReference type="InterPro" id="IPR009057">
    <property type="entry name" value="Homeodomain-like_sf"/>
</dbReference>
<accession>A0A7W9QD76</accession>
<dbReference type="GO" id="GO:0000976">
    <property type="term" value="F:transcription cis-regulatory region binding"/>
    <property type="evidence" value="ECO:0007669"/>
    <property type="project" value="TreeGrafter"/>
</dbReference>
<dbReference type="Pfam" id="PF00440">
    <property type="entry name" value="TetR_N"/>
    <property type="match status" value="1"/>
</dbReference>
<dbReference type="PROSITE" id="PS50977">
    <property type="entry name" value="HTH_TETR_2"/>
    <property type="match status" value="1"/>
</dbReference>
<dbReference type="Proteomes" id="UP000588098">
    <property type="component" value="Unassembled WGS sequence"/>
</dbReference>
<dbReference type="AlphaFoldDB" id="A0A7W9QD76"/>
<evidence type="ECO:0000313" key="4">
    <source>
        <dbReference type="EMBL" id="MBB5938123.1"/>
    </source>
</evidence>
<keyword evidence="1 2" id="KW-0238">DNA-binding</keyword>
<dbReference type="PRINTS" id="PR00455">
    <property type="entry name" value="HTHTETR"/>
</dbReference>
<organism evidence="4 5">
    <name type="scientific">Streptomyces zagrosensis</name>
    <dbReference type="NCBI Taxonomy" id="1042984"/>
    <lineage>
        <taxon>Bacteria</taxon>
        <taxon>Bacillati</taxon>
        <taxon>Actinomycetota</taxon>
        <taxon>Actinomycetes</taxon>
        <taxon>Kitasatosporales</taxon>
        <taxon>Streptomycetaceae</taxon>
        <taxon>Streptomyces</taxon>
    </lineage>
</organism>
<gene>
    <name evidence="4" type="ORF">FHS42_005207</name>
</gene>
<dbReference type="PANTHER" id="PTHR30055">
    <property type="entry name" value="HTH-TYPE TRANSCRIPTIONAL REGULATOR RUTR"/>
    <property type="match status" value="1"/>
</dbReference>
<dbReference type="InterPro" id="IPR001647">
    <property type="entry name" value="HTH_TetR"/>
</dbReference>
<name>A0A7W9QD76_9ACTN</name>
<evidence type="ECO:0000256" key="1">
    <source>
        <dbReference type="ARBA" id="ARBA00023125"/>
    </source>
</evidence>
<dbReference type="RefSeq" id="WP_246495363.1">
    <property type="nucleotide sequence ID" value="NZ_JACHJL010000014.1"/>
</dbReference>
<comment type="caution">
    <text evidence="4">The sequence shown here is derived from an EMBL/GenBank/DDBJ whole genome shotgun (WGS) entry which is preliminary data.</text>
</comment>
<sequence length="204" mass="22065">MAHSTPRMSADERRSLAVRAAMSEFSKGGYHGTSTEVIARRVGVSQPYLFRLFPNKKALFQAAAAHCFARTTETFVRAADGLHGEAALEAMGGAYSALIVDRELLLMQMQLYVTAGGVDDEELLAYVRQGWQEVWETVRVLSGASGEELEQFFSRGLLINVLVTLGIPGDDRCWATFDEYSKKAATRTASEVVGGPPGSPADGA</sequence>
<dbReference type="SUPFAM" id="SSF46689">
    <property type="entry name" value="Homeodomain-like"/>
    <property type="match status" value="1"/>
</dbReference>
<keyword evidence="5" id="KW-1185">Reference proteome</keyword>
<proteinExistence type="predicted"/>
<evidence type="ECO:0000259" key="3">
    <source>
        <dbReference type="PROSITE" id="PS50977"/>
    </source>
</evidence>
<dbReference type="EMBL" id="JACHJL010000014">
    <property type="protein sequence ID" value="MBB5938123.1"/>
    <property type="molecule type" value="Genomic_DNA"/>
</dbReference>
<dbReference type="PANTHER" id="PTHR30055:SF146">
    <property type="entry name" value="HTH-TYPE TRANSCRIPTIONAL DUAL REGULATOR CECR"/>
    <property type="match status" value="1"/>
</dbReference>